<evidence type="ECO:0000313" key="1">
    <source>
        <dbReference type="EMBL" id="PPQ76454.1"/>
    </source>
</evidence>
<organism evidence="1 2">
    <name type="scientific">Gymnopilus dilepis</name>
    <dbReference type="NCBI Taxonomy" id="231916"/>
    <lineage>
        <taxon>Eukaryota</taxon>
        <taxon>Fungi</taxon>
        <taxon>Dikarya</taxon>
        <taxon>Basidiomycota</taxon>
        <taxon>Agaricomycotina</taxon>
        <taxon>Agaricomycetes</taxon>
        <taxon>Agaricomycetidae</taxon>
        <taxon>Agaricales</taxon>
        <taxon>Agaricineae</taxon>
        <taxon>Hymenogastraceae</taxon>
        <taxon>Gymnopilus</taxon>
    </lineage>
</organism>
<accession>A0A409WD66</accession>
<protein>
    <submittedName>
        <fullName evidence="1">Uncharacterized protein</fullName>
    </submittedName>
</protein>
<sequence>MPTQLETFLVCLICALSGHLELATRLYVAHCSRLQSFAIIGYSVTGLLELRFSAQSRYFLKSILKGEHFKSPKDPPSKASAKLQDPNLYTYGLALPILVPAQILTTFSTARGGRNLPAVLIIALDELQASKRKEDTTRSLPPIDF</sequence>
<comment type="caution">
    <text evidence="1">The sequence shown here is derived from an EMBL/GenBank/DDBJ whole genome shotgun (WGS) entry which is preliminary data.</text>
</comment>
<reference evidence="1 2" key="1">
    <citation type="journal article" date="2018" name="Evol. Lett.">
        <title>Horizontal gene cluster transfer increased hallucinogenic mushroom diversity.</title>
        <authorList>
            <person name="Reynolds H.T."/>
            <person name="Vijayakumar V."/>
            <person name="Gluck-Thaler E."/>
            <person name="Korotkin H.B."/>
            <person name="Matheny P.B."/>
            <person name="Slot J.C."/>
        </authorList>
    </citation>
    <scope>NUCLEOTIDE SEQUENCE [LARGE SCALE GENOMIC DNA]</scope>
    <source>
        <strain evidence="1 2">SRW20</strain>
    </source>
</reference>
<proteinExistence type="predicted"/>
<dbReference type="Proteomes" id="UP000284706">
    <property type="component" value="Unassembled WGS sequence"/>
</dbReference>
<name>A0A409WD66_9AGAR</name>
<dbReference type="InParanoid" id="A0A409WD66"/>
<keyword evidence="2" id="KW-1185">Reference proteome</keyword>
<gene>
    <name evidence="1" type="ORF">CVT26_012966</name>
</gene>
<dbReference type="AlphaFoldDB" id="A0A409WD66"/>
<evidence type="ECO:0000313" key="2">
    <source>
        <dbReference type="Proteomes" id="UP000284706"/>
    </source>
</evidence>
<dbReference type="EMBL" id="NHYE01005158">
    <property type="protein sequence ID" value="PPQ76454.1"/>
    <property type="molecule type" value="Genomic_DNA"/>
</dbReference>